<gene>
    <name evidence="1" type="ordered locus">Moth_1585</name>
</gene>
<dbReference type="STRING" id="264732.Moth_1585"/>
<organism evidence="1">
    <name type="scientific">Moorella thermoacetica (strain ATCC 39073 / JCM 9320)</name>
    <dbReference type="NCBI Taxonomy" id="264732"/>
    <lineage>
        <taxon>Bacteria</taxon>
        <taxon>Bacillati</taxon>
        <taxon>Bacillota</taxon>
        <taxon>Clostridia</taxon>
        <taxon>Neomoorellales</taxon>
        <taxon>Neomoorellaceae</taxon>
        <taxon>Neomoorella</taxon>
    </lineage>
</organism>
<dbReference type="EMBL" id="CP000232">
    <property type="protein sequence ID" value="ABC19891.1"/>
    <property type="molecule type" value="Genomic_DNA"/>
</dbReference>
<dbReference type="KEGG" id="mta:Moth_1585"/>
<evidence type="ECO:0000313" key="1">
    <source>
        <dbReference type="EMBL" id="ABC19891.1"/>
    </source>
</evidence>
<dbReference type="EnsemblBacteria" id="ABC19891">
    <property type="protein sequence ID" value="ABC19891"/>
    <property type="gene ID" value="Moth_1585"/>
</dbReference>
<dbReference type="HOGENOM" id="CLU_2523900_0_0_9"/>
<dbReference type="AlphaFoldDB" id="Q2RI48"/>
<reference evidence="1" key="1">
    <citation type="submission" date="2005-12" db="EMBL/GenBank/DDBJ databases">
        <title>Complete sequence of Moorella thermoacetica ATCC 39073.</title>
        <authorList>
            <consortium name="US DOE Joint Genome Institute"/>
            <person name="Copeland A."/>
            <person name="Lucas S."/>
            <person name="Lapidus A."/>
            <person name="Barry K."/>
            <person name="Detter J.C."/>
            <person name="Glavina T."/>
            <person name="Hammon N."/>
            <person name="Israni S."/>
            <person name="Pitluck S."/>
            <person name="Chertkov O."/>
            <person name="Saunders E.H."/>
            <person name="Brettin T."/>
            <person name="Bruce D."/>
            <person name="Han C."/>
            <person name="Tapia R."/>
            <person name="Gilna P."/>
            <person name="Schmutz J."/>
            <person name="Larimer F."/>
            <person name="Land M."/>
            <person name="Kyrpides N."/>
            <person name="Anderson I."/>
            <person name="Richardson P."/>
            <person name="Ragsdale S."/>
        </authorList>
    </citation>
    <scope>NUCLEOTIDE SEQUENCE</scope>
    <source>
        <strain evidence="1">ATCC 39073</strain>
    </source>
</reference>
<sequence length="84" mass="9416">MSRQLYNKRLRSNARDFPPLINSVRAGMGIWLLLQPLQHDNLLFLGTQAVAKTPDIFPDVAQLVLNEPGVHGLLTRFQVANPIV</sequence>
<accession>Q2RI48</accession>
<protein>
    <submittedName>
        <fullName evidence="1">Uncharacterized protein</fullName>
    </submittedName>
</protein>
<proteinExistence type="predicted"/>
<name>Q2RI48_MOOTA</name>